<evidence type="ECO:0000256" key="4">
    <source>
        <dbReference type="ARBA" id="ARBA00022559"/>
    </source>
</evidence>
<dbReference type="EMBL" id="CAJHUC010000387">
    <property type="protein sequence ID" value="CAD7695773.1"/>
    <property type="molecule type" value="Genomic_DNA"/>
</dbReference>
<dbReference type="SUPFAM" id="SSF52833">
    <property type="entry name" value="Thioredoxin-like"/>
    <property type="match status" value="1"/>
</dbReference>
<name>A0A8S1IPQ3_9CHLO</name>
<comment type="similarity">
    <text evidence="2 9">Belongs to the peroxiredoxin family. Prx5 subfamily.</text>
</comment>
<keyword evidence="7 9" id="KW-0676">Redox-active center</keyword>
<comment type="catalytic activity">
    <reaction evidence="1">
        <text>[glutaredoxin]-dithiol + a hydroperoxide = [glutaredoxin]-disulfide + an alcohol + H2O</text>
        <dbReference type="Rhea" id="RHEA:62624"/>
        <dbReference type="Rhea" id="RHEA-COMP:10729"/>
        <dbReference type="Rhea" id="RHEA-COMP:10730"/>
        <dbReference type="ChEBI" id="CHEBI:15377"/>
        <dbReference type="ChEBI" id="CHEBI:29950"/>
        <dbReference type="ChEBI" id="CHEBI:30879"/>
        <dbReference type="ChEBI" id="CHEBI:35924"/>
        <dbReference type="ChEBI" id="CHEBI:50058"/>
        <dbReference type="EC" id="1.11.1.25"/>
    </reaction>
</comment>
<organism evidence="11 12">
    <name type="scientific">Ostreobium quekettii</name>
    <dbReference type="NCBI Taxonomy" id="121088"/>
    <lineage>
        <taxon>Eukaryota</taxon>
        <taxon>Viridiplantae</taxon>
        <taxon>Chlorophyta</taxon>
        <taxon>core chlorophytes</taxon>
        <taxon>Ulvophyceae</taxon>
        <taxon>TCBD clade</taxon>
        <taxon>Bryopsidales</taxon>
        <taxon>Ostreobineae</taxon>
        <taxon>Ostreobiaceae</taxon>
        <taxon>Ostreobium</taxon>
    </lineage>
</organism>
<dbReference type="PROSITE" id="PS51352">
    <property type="entry name" value="THIOREDOXIN_2"/>
    <property type="match status" value="1"/>
</dbReference>
<evidence type="ECO:0000256" key="3">
    <source>
        <dbReference type="ARBA" id="ARBA00013016"/>
    </source>
</evidence>
<protein>
    <recommendedName>
        <fullName evidence="3 9">Glutaredoxin-dependent peroxiredoxin</fullName>
        <ecNumber evidence="3 9">1.11.1.25</ecNumber>
    </recommendedName>
</protein>
<dbReference type="InterPro" id="IPR013766">
    <property type="entry name" value="Thioredoxin_domain"/>
</dbReference>
<dbReference type="GO" id="GO:0008379">
    <property type="term" value="F:thioredoxin peroxidase activity"/>
    <property type="evidence" value="ECO:0007669"/>
    <property type="project" value="InterPro"/>
</dbReference>
<dbReference type="InterPro" id="IPR013740">
    <property type="entry name" value="Redoxin"/>
</dbReference>
<keyword evidence="4 9" id="KW-0575">Peroxidase</keyword>
<gene>
    <name evidence="11" type="ORF">OSTQU699_LOCUS1134</name>
</gene>
<evidence type="ECO:0000256" key="1">
    <source>
        <dbReference type="ARBA" id="ARBA00001711"/>
    </source>
</evidence>
<keyword evidence="6 9" id="KW-0560">Oxidoreductase</keyword>
<dbReference type="GO" id="GO:0005777">
    <property type="term" value="C:peroxisome"/>
    <property type="evidence" value="ECO:0007669"/>
    <property type="project" value="TreeGrafter"/>
</dbReference>
<evidence type="ECO:0000256" key="6">
    <source>
        <dbReference type="ARBA" id="ARBA00023002"/>
    </source>
</evidence>
<comment type="function">
    <text evidence="9">Thiol-specific peroxidase that catalyzes the reduction of hydrogen peroxide and organic hydroperoxides to water and alcohols, respectively. Plays a role in cell protection against oxidative stress by detoxifying peroxides.</text>
</comment>
<dbReference type="GO" id="GO:0005739">
    <property type="term" value="C:mitochondrion"/>
    <property type="evidence" value="ECO:0007669"/>
    <property type="project" value="TreeGrafter"/>
</dbReference>
<dbReference type="AlphaFoldDB" id="A0A8S1IPQ3"/>
<dbReference type="GO" id="GO:0034599">
    <property type="term" value="P:cellular response to oxidative stress"/>
    <property type="evidence" value="ECO:0007669"/>
    <property type="project" value="InterPro"/>
</dbReference>
<dbReference type="Pfam" id="PF08534">
    <property type="entry name" value="Redoxin"/>
    <property type="match status" value="1"/>
</dbReference>
<evidence type="ECO:0000259" key="10">
    <source>
        <dbReference type="PROSITE" id="PS51352"/>
    </source>
</evidence>
<evidence type="ECO:0000256" key="7">
    <source>
        <dbReference type="ARBA" id="ARBA00023284"/>
    </source>
</evidence>
<dbReference type="GO" id="GO:0042744">
    <property type="term" value="P:hydrogen peroxide catabolic process"/>
    <property type="evidence" value="ECO:0007669"/>
    <property type="project" value="TreeGrafter"/>
</dbReference>
<dbReference type="InterPro" id="IPR036249">
    <property type="entry name" value="Thioredoxin-like_sf"/>
</dbReference>
<dbReference type="Proteomes" id="UP000708148">
    <property type="component" value="Unassembled WGS sequence"/>
</dbReference>
<keyword evidence="12" id="KW-1185">Reference proteome</keyword>
<dbReference type="PANTHER" id="PTHR10430">
    <property type="entry name" value="PEROXIREDOXIN"/>
    <property type="match status" value="1"/>
</dbReference>
<dbReference type="FunFam" id="3.40.30.10:FF:000020">
    <property type="entry name" value="Peroxiredoxin"/>
    <property type="match status" value="1"/>
</dbReference>
<evidence type="ECO:0000256" key="8">
    <source>
        <dbReference type="PIRSR" id="PIRSR637944-1"/>
    </source>
</evidence>
<dbReference type="EC" id="1.11.1.25" evidence="3 9"/>
<evidence type="ECO:0000256" key="9">
    <source>
        <dbReference type="RuleBase" id="RU366011"/>
    </source>
</evidence>
<accession>A0A8S1IPQ3</accession>
<dbReference type="CDD" id="cd03013">
    <property type="entry name" value="PRX5_like"/>
    <property type="match status" value="1"/>
</dbReference>
<sequence>MAPKVGDELPDSTLYEGSPGGAVKIRELFAGKKGVIVGVPGAFTPTCSKTHLPSYISNFDKLKEAGADVVVTVSVNDPFVMEAWGESLGVGDKVRMLADTRCEFTKAVDLSFDATPFLGNERSQRYAMLVVDNVIKAVNVEASPGEATCSLADPVVELLKAM</sequence>
<dbReference type="GO" id="GO:0045454">
    <property type="term" value="P:cell redox homeostasis"/>
    <property type="evidence" value="ECO:0007669"/>
    <property type="project" value="TreeGrafter"/>
</dbReference>
<evidence type="ECO:0000313" key="11">
    <source>
        <dbReference type="EMBL" id="CAD7695773.1"/>
    </source>
</evidence>
<reference evidence="11" key="1">
    <citation type="submission" date="2020-12" db="EMBL/GenBank/DDBJ databases">
        <authorList>
            <person name="Iha C."/>
        </authorList>
    </citation>
    <scope>NUCLEOTIDE SEQUENCE</scope>
</reference>
<proteinExistence type="inferred from homology"/>
<dbReference type="Gene3D" id="3.40.30.10">
    <property type="entry name" value="Glutaredoxin"/>
    <property type="match status" value="1"/>
</dbReference>
<evidence type="ECO:0000256" key="5">
    <source>
        <dbReference type="ARBA" id="ARBA00022862"/>
    </source>
</evidence>
<dbReference type="OrthoDB" id="1882547at2759"/>
<keyword evidence="5 9" id="KW-0049">Antioxidant</keyword>
<feature type="active site" description="Cysteine sulfenic acid (-SOH) intermediate" evidence="8">
    <location>
        <position position="47"/>
    </location>
</feature>
<dbReference type="PANTHER" id="PTHR10430:SF16">
    <property type="entry name" value="PEROXIREDOXIN-5, MITOCHONDRIAL"/>
    <property type="match status" value="1"/>
</dbReference>
<feature type="domain" description="Thioredoxin" evidence="10">
    <location>
        <begin position="3"/>
        <end position="162"/>
    </location>
</feature>
<dbReference type="InterPro" id="IPR037944">
    <property type="entry name" value="PRX5-like"/>
</dbReference>
<evidence type="ECO:0000256" key="2">
    <source>
        <dbReference type="ARBA" id="ARBA00010505"/>
    </source>
</evidence>
<comment type="caution">
    <text evidence="11">The sequence shown here is derived from an EMBL/GenBank/DDBJ whole genome shotgun (WGS) entry which is preliminary data.</text>
</comment>
<evidence type="ECO:0000313" key="12">
    <source>
        <dbReference type="Proteomes" id="UP000708148"/>
    </source>
</evidence>